<reference evidence="13" key="2">
    <citation type="submission" date="2018-05" db="EMBL/GenBank/DDBJ databases">
        <title>OpunRS2 (Oryza punctata Reference Sequence Version 2).</title>
        <authorList>
            <person name="Zhang J."/>
            <person name="Kudrna D."/>
            <person name="Lee S."/>
            <person name="Talag J."/>
            <person name="Welchert J."/>
            <person name="Wing R.A."/>
        </authorList>
    </citation>
    <scope>NUCLEOTIDE SEQUENCE [LARGE SCALE GENOMIC DNA]</scope>
</reference>
<dbReference type="InterPro" id="IPR036861">
    <property type="entry name" value="Endochitinase-like_sf"/>
</dbReference>
<dbReference type="FunFam" id="3.30.60.10:FF:000003">
    <property type="entry name" value="Class IV chitinase"/>
    <property type="match status" value="1"/>
</dbReference>
<evidence type="ECO:0000256" key="8">
    <source>
        <dbReference type="ARBA" id="ARBA00023295"/>
    </source>
</evidence>
<feature type="disulfide bond" evidence="10">
    <location>
        <begin position="37"/>
        <end position="51"/>
    </location>
</feature>
<dbReference type="GO" id="GO:0000272">
    <property type="term" value="P:polysaccharide catabolic process"/>
    <property type="evidence" value="ECO:0007669"/>
    <property type="project" value="UniProtKB-KW"/>
</dbReference>
<protein>
    <recommendedName>
        <fullName evidence="2">chitinase</fullName>
        <ecNumber evidence="2">3.2.1.14</ecNumber>
    </recommendedName>
</protein>
<evidence type="ECO:0000313" key="14">
    <source>
        <dbReference type="Proteomes" id="UP000026962"/>
    </source>
</evidence>
<keyword evidence="8" id="KW-0326">Glycosidase</keyword>
<evidence type="ECO:0000256" key="10">
    <source>
        <dbReference type="PROSITE-ProRule" id="PRU00261"/>
    </source>
</evidence>
<dbReference type="EnsemblPlants" id="OPUNC04G14990.1">
    <property type="protein sequence ID" value="OPUNC04G14990.1"/>
    <property type="gene ID" value="OPUNC04G14990"/>
</dbReference>
<dbReference type="PANTHER" id="PTHR22595:SF197">
    <property type="entry name" value="CHITINASE FAMILY PROTEIN"/>
    <property type="match status" value="1"/>
</dbReference>
<dbReference type="OMA" id="CYNSNVN"/>
<dbReference type="InterPro" id="IPR018371">
    <property type="entry name" value="Chitin-binding_1_CS"/>
</dbReference>
<feature type="domain" description="Chitin-binding type-1" evidence="12">
    <location>
        <begin position="27"/>
        <end position="62"/>
    </location>
</feature>
<dbReference type="SMART" id="SM00270">
    <property type="entry name" value="ChtBD1"/>
    <property type="match status" value="1"/>
</dbReference>
<dbReference type="CDD" id="cd00035">
    <property type="entry name" value="ChtBD1"/>
    <property type="match status" value="1"/>
</dbReference>
<keyword evidence="9" id="KW-0624">Polysaccharide degradation</keyword>
<evidence type="ECO:0000313" key="13">
    <source>
        <dbReference type="EnsemblPlants" id="OPUNC04G14990.1"/>
    </source>
</evidence>
<dbReference type="HOGENOM" id="CLU_179574_0_0_1"/>
<dbReference type="PROSITE" id="PS00026">
    <property type="entry name" value="CHIT_BIND_I_1"/>
    <property type="match status" value="1"/>
</dbReference>
<evidence type="ECO:0000259" key="12">
    <source>
        <dbReference type="PROSITE" id="PS50941"/>
    </source>
</evidence>
<comment type="catalytic activity">
    <reaction evidence="1">
        <text>Random endo-hydrolysis of N-acetyl-beta-D-glucosaminide (1-&gt;4)-beta-linkages in chitin and chitodextrins.</text>
        <dbReference type="EC" id="3.2.1.14"/>
    </reaction>
</comment>
<dbReference type="InterPro" id="IPR001002">
    <property type="entry name" value="Chitin-bd_1"/>
</dbReference>
<dbReference type="SUPFAM" id="SSF57016">
    <property type="entry name" value="Plant lectins/antimicrobial peptides"/>
    <property type="match status" value="1"/>
</dbReference>
<keyword evidence="3 10" id="KW-0147">Chitin-binding</keyword>
<dbReference type="GO" id="GO:0006032">
    <property type="term" value="P:chitin catabolic process"/>
    <property type="evidence" value="ECO:0007669"/>
    <property type="project" value="UniProtKB-KW"/>
</dbReference>
<organism evidence="13">
    <name type="scientific">Oryza punctata</name>
    <name type="common">Red rice</name>
    <dbReference type="NCBI Taxonomy" id="4537"/>
    <lineage>
        <taxon>Eukaryota</taxon>
        <taxon>Viridiplantae</taxon>
        <taxon>Streptophyta</taxon>
        <taxon>Embryophyta</taxon>
        <taxon>Tracheophyta</taxon>
        <taxon>Spermatophyta</taxon>
        <taxon>Magnoliopsida</taxon>
        <taxon>Liliopsida</taxon>
        <taxon>Poales</taxon>
        <taxon>Poaceae</taxon>
        <taxon>BOP clade</taxon>
        <taxon>Oryzoideae</taxon>
        <taxon>Oryzeae</taxon>
        <taxon>Oryzinae</taxon>
        <taxon>Oryza</taxon>
    </lineage>
</organism>
<dbReference type="GO" id="GO:0008061">
    <property type="term" value="F:chitin binding"/>
    <property type="evidence" value="ECO:0007669"/>
    <property type="project" value="UniProtKB-UniRule"/>
</dbReference>
<dbReference type="EC" id="3.2.1.14" evidence="2"/>
<dbReference type="Proteomes" id="UP000026962">
    <property type="component" value="Chromosome 4"/>
</dbReference>
<evidence type="ECO:0000256" key="4">
    <source>
        <dbReference type="ARBA" id="ARBA00022801"/>
    </source>
</evidence>
<dbReference type="PROSITE" id="PS50941">
    <property type="entry name" value="CHIT_BIND_I_2"/>
    <property type="match status" value="1"/>
</dbReference>
<keyword evidence="7" id="KW-0119">Carbohydrate metabolism</keyword>
<accession>A0A0E0KS96</accession>
<evidence type="ECO:0000256" key="3">
    <source>
        <dbReference type="ARBA" id="ARBA00022669"/>
    </source>
</evidence>
<evidence type="ECO:0000256" key="7">
    <source>
        <dbReference type="ARBA" id="ARBA00023277"/>
    </source>
</evidence>
<comment type="caution">
    <text evidence="10">Lacks conserved residue(s) required for the propagation of feature annotation.</text>
</comment>
<keyword evidence="14" id="KW-1185">Reference proteome</keyword>
<dbReference type="PANTHER" id="PTHR22595">
    <property type="entry name" value="CHITINASE-RELATED"/>
    <property type="match status" value="1"/>
</dbReference>
<dbReference type="STRING" id="4537.A0A0E0KS96"/>
<dbReference type="Gene3D" id="3.30.60.10">
    <property type="entry name" value="Endochitinase-like"/>
    <property type="match status" value="1"/>
</dbReference>
<dbReference type="PRINTS" id="PR00451">
    <property type="entry name" value="CHITINBINDNG"/>
</dbReference>
<evidence type="ECO:0000256" key="2">
    <source>
        <dbReference type="ARBA" id="ARBA00012729"/>
    </source>
</evidence>
<dbReference type="Pfam" id="PF00187">
    <property type="entry name" value="Chitin_bind_1"/>
    <property type="match status" value="1"/>
</dbReference>
<evidence type="ECO:0000256" key="5">
    <source>
        <dbReference type="ARBA" id="ARBA00023024"/>
    </source>
</evidence>
<feature type="disulfide bond" evidence="10">
    <location>
        <begin position="32"/>
        <end position="44"/>
    </location>
</feature>
<dbReference type="AlphaFoldDB" id="A0A0E0KS96"/>
<dbReference type="eggNOG" id="KOG4742">
    <property type="taxonomic scope" value="Eukaryota"/>
</dbReference>
<feature type="chain" id="PRO_5002365394" description="chitinase" evidence="11">
    <location>
        <begin position="28"/>
        <end position="88"/>
    </location>
</feature>
<evidence type="ECO:0000256" key="1">
    <source>
        <dbReference type="ARBA" id="ARBA00000822"/>
    </source>
</evidence>
<evidence type="ECO:0000256" key="6">
    <source>
        <dbReference type="ARBA" id="ARBA00023157"/>
    </source>
</evidence>
<dbReference type="GO" id="GO:0008843">
    <property type="term" value="F:endochitinase activity"/>
    <property type="evidence" value="ECO:0007669"/>
    <property type="project" value="UniProtKB-EC"/>
</dbReference>
<name>A0A0E0KS96_ORYPU</name>
<keyword evidence="5" id="KW-0146">Chitin degradation</keyword>
<proteinExistence type="predicted"/>
<evidence type="ECO:0000256" key="9">
    <source>
        <dbReference type="ARBA" id="ARBA00023326"/>
    </source>
</evidence>
<sequence length="88" mass="8701">MAAKLATMLALVLGLALLLSSAGPAAAQNCGCAADLCCSQYGYCGLGGDYCGVGCQSGPCYNSYVNAIGDGKGRKAGVGAMENNNLNN</sequence>
<dbReference type="Gramene" id="OPUNC04G14990.1">
    <property type="protein sequence ID" value="OPUNC04G14990.1"/>
    <property type="gene ID" value="OPUNC04G14990"/>
</dbReference>
<keyword evidence="6 10" id="KW-1015">Disulfide bond</keyword>
<evidence type="ECO:0000256" key="11">
    <source>
        <dbReference type="SAM" id="SignalP"/>
    </source>
</evidence>
<keyword evidence="11" id="KW-0732">Signal</keyword>
<feature type="signal peptide" evidence="11">
    <location>
        <begin position="1"/>
        <end position="27"/>
    </location>
</feature>
<keyword evidence="4" id="KW-0378">Hydrolase</keyword>
<reference evidence="13" key="1">
    <citation type="submission" date="2015-04" db="UniProtKB">
        <authorList>
            <consortium name="EnsemblPlants"/>
        </authorList>
    </citation>
    <scope>IDENTIFICATION</scope>
</reference>